<evidence type="ECO:0000313" key="9">
    <source>
        <dbReference type="EMBL" id="KAK7356946.1"/>
    </source>
</evidence>
<evidence type="ECO:0000256" key="2">
    <source>
        <dbReference type="ARBA" id="ARBA00006574"/>
    </source>
</evidence>
<protein>
    <recommendedName>
        <fullName evidence="11">MLO-like protein</fullName>
    </recommendedName>
</protein>
<dbReference type="EMBL" id="JAYMYR010000006">
    <property type="protein sequence ID" value="KAK7356946.1"/>
    <property type="molecule type" value="Genomic_DNA"/>
</dbReference>
<gene>
    <name evidence="9" type="ORF">VNO80_16227</name>
</gene>
<accession>A0AAN9R2Z7</accession>
<dbReference type="PANTHER" id="PTHR31942">
    <property type="entry name" value="MLO-LIKE PROTEIN 1"/>
    <property type="match status" value="1"/>
</dbReference>
<dbReference type="PANTHER" id="PTHR31942:SF77">
    <property type="entry name" value="MLO-LIKE PROTEIN 14"/>
    <property type="match status" value="1"/>
</dbReference>
<evidence type="ECO:0000256" key="7">
    <source>
        <dbReference type="ARBA" id="ARBA00023265"/>
    </source>
</evidence>
<evidence type="ECO:0000256" key="5">
    <source>
        <dbReference type="ARBA" id="ARBA00022989"/>
    </source>
</evidence>
<dbReference type="AlphaFoldDB" id="A0AAN9R2Z7"/>
<keyword evidence="4" id="KW-0611">Plant defense</keyword>
<evidence type="ECO:0000256" key="6">
    <source>
        <dbReference type="ARBA" id="ARBA00023136"/>
    </source>
</evidence>
<dbReference type="GO" id="GO:0016020">
    <property type="term" value="C:membrane"/>
    <property type="evidence" value="ECO:0007669"/>
    <property type="project" value="UniProtKB-SubCell"/>
</dbReference>
<evidence type="ECO:0000313" key="10">
    <source>
        <dbReference type="Proteomes" id="UP001374584"/>
    </source>
</evidence>
<keyword evidence="6 8" id="KW-0472">Membrane</keyword>
<evidence type="ECO:0000256" key="8">
    <source>
        <dbReference type="SAM" id="Phobius"/>
    </source>
</evidence>
<comment type="subcellular location">
    <subcellularLocation>
        <location evidence="1">Membrane</location>
        <topology evidence="1">Multi-pass membrane protein</topology>
    </subcellularLocation>
</comment>
<evidence type="ECO:0000256" key="3">
    <source>
        <dbReference type="ARBA" id="ARBA00022692"/>
    </source>
</evidence>
<dbReference type="GO" id="GO:0006952">
    <property type="term" value="P:defense response"/>
    <property type="evidence" value="ECO:0007669"/>
    <property type="project" value="UniProtKB-KW"/>
</dbReference>
<evidence type="ECO:0008006" key="11">
    <source>
        <dbReference type="Google" id="ProtNLM"/>
    </source>
</evidence>
<feature type="transmembrane region" description="Helical" evidence="8">
    <location>
        <begin position="15"/>
        <end position="33"/>
    </location>
</feature>
<dbReference type="Proteomes" id="UP001374584">
    <property type="component" value="Unassembled WGS sequence"/>
</dbReference>
<sequence>MEKNVQETRSLASTPTWSVATVLSVFVAVSLLVERSIHRLSNVTFCKLVVKTQATEKGKGRATSRMIANICIPSKFNNSAFAPCTRSQIDEQMEENGSEERKLLMASAYHGYEPFVSYEGLEQLHRFIFIMAVTHMPYSCLTMLLAIVKCAKEQKENVSWRVWEDEAHMDRRNSLSEIIKELTMRRQSTFVKSHASNPLFKNSSLIWVWQFGYDSCFIRNHLLLYLRLILGFAGQFLCSYSTLPLYALVTQMGTNYKAALIPQRIRETIHGWGKAARKKRRHGMFPDDSTIHTDTSTVLSIEEDDQLIDAPEVELQPVTAVTSTPSPIANETSSRVVTPLLRPSPSISSVHSSSKAEVIIRCSSMPSGS</sequence>
<evidence type="ECO:0000256" key="4">
    <source>
        <dbReference type="ARBA" id="ARBA00022821"/>
    </source>
</evidence>
<keyword evidence="7" id="KW-0568">Pathogenesis-related protein</keyword>
<keyword evidence="10" id="KW-1185">Reference proteome</keyword>
<dbReference type="InterPro" id="IPR004326">
    <property type="entry name" value="Mlo"/>
</dbReference>
<evidence type="ECO:0000256" key="1">
    <source>
        <dbReference type="ARBA" id="ARBA00004141"/>
    </source>
</evidence>
<proteinExistence type="inferred from homology"/>
<keyword evidence="3 8" id="KW-0812">Transmembrane</keyword>
<name>A0AAN9R2Z7_PHACN</name>
<dbReference type="Pfam" id="PF03094">
    <property type="entry name" value="Mlo"/>
    <property type="match status" value="2"/>
</dbReference>
<keyword evidence="5 8" id="KW-1133">Transmembrane helix</keyword>
<organism evidence="9 10">
    <name type="scientific">Phaseolus coccineus</name>
    <name type="common">Scarlet runner bean</name>
    <name type="synonym">Phaseolus multiflorus</name>
    <dbReference type="NCBI Taxonomy" id="3886"/>
    <lineage>
        <taxon>Eukaryota</taxon>
        <taxon>Viridiplantae</taxon>
        <taxon>Streptophyta</taxon>
        <taxon>Embryophyta</taxon>
        <taxon>Tracheophyta</taxon>
        <taxon>Spermatophyta</taxon>
        <taxon>Magnoliopsida</taxon>
        <taxon>eudicotyledons</taxon>
        <taxon>Gunneridae</taxon>
        <taxon>Pentapetalae</taxon>
        <taxon>rosids</taxon>
        <taxon>fabids</taxon>
        <taxon>Fabales</taxon>
        <taxon>Fabaceae</taxon>
        <taxon>Papilionoideae</taxon>
        <taxon>50 kb inversion clade</taxon>
        <taxon>NPAAA clade</taxon>
        <taxon>indigoferoid/millettioid clade</taxon>
        <taxon>Phaseoleae</taxon>
        <taxon>Phaseolus</taxon>
    </lineage>
</organism>
<reference evidence="9 10" key="1">
    <citation type="submission" date="2024-01" db="EMBL/GenBank/DDBJ databases">
        <title>The genomes of 5 underutilized Papilionoideae crops provide insights into root nodulation and disease resistanc.</title>
        <authorList>
            <person name="Jiang F."/>
        </authorList>
    </citation>
    <scope>NUCLEOTIDE SEQUENCE [LARGE SCALE GENOMIC DNA]</scope>
    <source>
        <strain evidence="9">JINMINGXINNONG_FW02</strain>
        <tissue evidence="9">Leaves</tissue>
    </source>
</reference>
<feature type="transmembrane region" description="Helical" evidence="8">
    <location>
        <begin position="127"/>
        <end position="148"/>
    </location>
</feature>
<comment type="similarity">
    <text evidence="2">Belongs to the MLO family.</text>
</comment>
<comment type="caution">
    <text evidence="9">The sequence shown here is derived from an EMBL/GenBank/DDBJ whole genome shotgun (WGS) entry which is preliminary data.</text>
</comment>